<dbReference type="PANTHER" id="PTHR11571">
    <property type="entry name" value="GLUTATHIONE S-TRANSFERASE"/>
    <property type="match status" value="1"/>
</dbReference>
<dbReference type="PROSITE" id="PS50404">
    <property type="entry name" value="GST_NTER"/>
    <property type="match status" value="1"/>
</dbReference>
<dbReference type="Proteomes" id="UP000193498">
    <property type="component" value="Unassembled WGS sequence"/>
</dbReference>
<evidence type="ECO:0000313" key="4">
    <source>
        <dbReference type="Proteomes" id="UP000193498"/>
    </source>
</evidence>
<dbReference type="Pfam" id="PF14497">
    <property type="entry name" value="GST_C_3"/>
    <property type="match status" value="1"/>
</dbReference>
<dbReference type="InterPro" id="IPR050213">
    <property type="entry name" value="GST_superfamily"/>
</dbReference>
<feature type="domain" description="GST C-terminal" evidence="2">
    <location>
        <begin position="103"/>
        <end position="225"/>
    </location>
</feature>
<comment type="caution">
    <text evidence="3">The sequence shown here is derived from an EMBL/GenBank/DDBJ whole genome shotgun (WGS) entry which is preliminary data.</text>
</comment>
<name>A0A1Y1YLA4_9FUNG</name>
<gene>
    <name evidence="3" type="ORF">K493DRAFT_299731</name>
</gene>
<feature type="domain" description="GST N-terminal" evidence="1">
    <location>
        <begin position="7"/>
        <end position="101"/>
    </location>
</feature>
<dbReference type="PROSITE" id="PS50405">
    <property type="entry name" value="GST_CTER"/>
    <property type="match status" value="1"/>
</dbReference>
<dbReference type="InterPro" id="IPR040079">
    <property type="entry name" value="Glutathione_S-Trfase"/>
</dbReference>
<evidence type="ECO:0000259" key="2">
    <source>
        <dbReference type="PROSITE" id="PS50405"/>
    </source>
</evidence>
<dbReference type="InterPro" id="IPR036249">
    <property type="entry name" value="Thioredoxin-like_sf"/>
</dbReference>
<dbReference type="GO" id="GO:0006749">
    <property type="term" value="P:glutathione metabolic process"/>
    <property type="evidence" value="ECO:0007669"/>
    <property type="project" value="TreeGrafter"/>
</dbReference>
<dbReference type="SUPFAM" id="SSF47616">
    <property type="entry name" value="GST C-terminal domain-like"/>
    <property type="match status" value="1"/>
</dbReference>
<evidence type="ECO:0000259" key="1">
    <source>
        <dbReference type="PROSITE" id="PS50404"/>
    </source>
</evidence>
<dbReference type="Gene3D" id="3.40.30.10">
    <property type="entry name" value="Glutaredoxin"/>
    <property type="match status" value="1"/>
</dbReference>
<accession>A0A1Y1YLA4</accession>
<organism evidence="3 4">
    <name type="scientific">Basidiobolus meristosporus CBS 931.73</name>
    <dbReference type="NCBI Taxonomy" id="1314790"/>
    <lineage>
        <taxon>Eukaryota</taxon>
        <taxon>Fungi</taxon>
        <taxon>Fungi incertae sedis</taxon>
        <taxon>Zoopagomycota</taxon>
        <taxon>Entomophthoromycotina</taxon>
        <taxon>Basidiobolomycetes</taxon>
        <taxon>Basidiobolales</taxon>
        <taxon>Basidiobolaceae</taxon>
        <taxon>Basidiobolus</taxon>
    </lineage>
</organism>
<dbReference type="SFLD" id="SFLDG01205">
    <property type="entry name" value="AMPS.1"/>
    <property type="match status" value="1"/>
</dbReference>
<keyword evidence="4" id="KW-1185">Reference proteome</keyword>
<protein>
    <submittedName>
        <fullName evidence="3">Glutathione S-transferase</fullName>
    </submittedName>
</protein>
<dbReference type="EMBL" id="MCFE01000107">
    <property type="protein sequence ID" value="ORX98790.1"/>
    <property type="molecule type" value="Genomic_DNA"/>
</dbReference>
<dbReference type="GO" id="GO:0004364">
    <property type="term" value="F:glutathione transferase activity"/>
    <property type="evidence" value="ECO:0007669"/>
    <property type="project" value="TreeGrafter"/>
</dbReference>
<dbReference type="STRING" id="1314790.A0A1Y1YLA4"/>
<reference evidence="3 4" key="1">
    <citation type="submission" date="2016-07" db="EMBL/GenBank/DDBJ databases">
        <title>Pervasive Adenine N6-methylation of Active Genes in Fungi.</title>
        <authorList>
            <consortium name="DOE Joint Genome Institute"/>
            <person name="Mondo S.J."/>
            <person name="Dannebaum R.O."/>
            <person name="Kuo R.C."/>
            <person name="Labutti K."/>
            <person name="Haridas S."/>
            <person name="Kuo A."/>
            <person name="Salamov A."/>
            <person name="Ahrendt S.R."/>
            <person name="Lipzen A."/>
            <person name="Sullivan W."/>
            <person name="Andreopoulos W.B."/>
            <person name="Clum A."/>
            <person name="Lindquist E."/>
            <person name="Daum C."/>
            <person name="Ramamoorthy G.K."/>
            <person name="Gryganskyi A."/>
            <person name="Culley D."/>
            <person name="Magnuson J.K."/>
            <person name="James T.Y."/>
            <person name="O'Malley M.A."/>
            <person name="Stajich J.E."/>
            <person name="Spatafora J.W."/>
            <person name="Visel A."/>
            <person name="Grigoriev I.V."/>
        </authorList>
    </citation>
    <scope>NUCLEOTIDE SEQUENCE [LARGE SCALE GENOMIC DNA]</scope>
    <source>
        <strain evidence="3 4">CBS 931.73</strain>
    </source>
</reference>
<dbReference type="PANTHER" id="PTHR11571:SF150">
    <property type="entry name" value="GLUTATHIONE S-TRANSFERASE"/>
    <property type="match status" value="1"/>
</dbReference>
<dbReference type="OrthoDB" id="414243at2759"/>
<dbReference type="Gene3D" id="1.20.1050.10">
    <property type="match status" value="1"/>
</dbReference>
<sequence length="225" mass="25210">MSTASKTRYELFYFNLPARAEAIRFLLEYGKADWTERNPVDFEIAPYLTTVPFQNWAEEKPTTPFGCLPVLTVHREDGSEFQLGESHTIERYLARKFGLLGSNEDEAALIDSFCEGWATLINAMVACKFGKTEAAKEAGKSSFDRASQDILEYHEKQLAKNGNGLYFGTQLSLVDILAYTMVQSVKGFGFDVLDKAPGLNRLCETIQNHPVIGAYAQERLKAKSL</sequence>
<proteinExistence type="predicted"/>
<dbReference type="AlphaFoldDB" id="A0A1Y1YLA4"/>
<dbReference type="InterPro" id="IPR010987">
    <property type="entry name" value="Glutathione-S-Trfase_C-like"/>
</dbReference>
<dbReference type="SFLD" id="SFLDS00019">
    <property type="entry name" value="Glutathione_Transferase_(cytos"/>
    <property type="match status" value="1"/>
</dbReference>
<dbReference type="InParanoid" id="A0A1Y1YLA4"/>
<dbReference type="SFLD" id="SFLDG00363">
    <property type="entry name" value="AMPS_(cytGST):_Alpha-__Mu-__Pi"/>
    <property type="match status" value="1"/>
</dbReference>
<dbReference type="InterPro" id="IPR036282">
    <property type="entry name" value="Glutathione-S-Trfase_C_sf"/>
</dbReference>
<keyword evidence="3" id="KW-0808">Transferase</keyword>
<dbReference type="InterPro" id="IPR004045">
    <property type="entry name" value="Glutathione_S-Trfase_N"/>
</dbReference>
<evidence type="ECO:0000313" key="3">
    <source>
        <dbReference type="EMBL" id="ORX98790.1"/>
    </source>
</evidence>
<dbReference type="InterPro" id="IPR004046">
    <property type="entry name" value="GST_C"/>
</dbReference>
<dbReference type="CDD" id="cd03039">
    <property type="entry name" value="GST_N_Sigma_like"/>
    <property type="match status" value="1"/>
</dbReference>
<dbReference type="SUPFAM" id="SSF52833">
    <property type="entry name" value="Thioredoxin-like"/>
    <property type="match status" value="1"/>
</dbReference>